<dbReference type="PROSITE" id="PS50097">
    <property type="entry name" value="BTB"/>
    <property type="match status" value="1"/>
</dbReference>
<keyword evidence="2" id="KW-1185">Reference proteome</keyword>
<protein>
    <submittedName>
        <fullName evidence="3">BTB domain-containing protein</fullName>
    </submittedName>
</protein>
<sequence>MSNLRDFTFIDDFGDLCLNESDSDVVFHIGDTQVPAHEFVLVQRSPVFRKMFIKEDGKFKNQSIMLTATPLEAFKQFLKFIYTGVIDFDKLLFNVVKDIVELAFVYEVTQLKEWAIEHLEA</sequence>
<dbReference type="Proteomes" id="UP000492821">
    <property type="component" value="Unassembled WGS sequence"/>
</dbReference>
<evidence type="ECO:0000313" key="3">
    <source>
        <dbReference type="WBParaSite" id="Pan_g17329.t1"/>
    </source>
</evidence>
<dbReference type="PANTHER" id="PTHR24410">
    <property type="entry name" value="HL07962P-RELATED"/>
    <property type="match status" value="1"/>
</dbReference>
<dbReference type="InterPro" id="IPR011333">
    <property type="entry name" value="SKP1/BTB/POZ_sf"/>
</dbReference>
<dbReference type="PANTHER" id="PTHR24410:SF23">
    <property type="entry name" value="BTB DOMAIN-CONTAINING PROTEIN-RELATED"/>
    <property type="match status" value="1"/>
</dbReference>
<dbReference type="WBParaSite" id="Pan_g17329.t1">
    <property type="protein sequence ID" value="Pan_g17329.t1"/>
    <property type="gene ID" value="Pan_g17329"/>
</dbReference>
<feature type="domain" description="BTB" evidence="1">
    <location>
        <begin position="23"/>
        <end position="90"/>
    </location>
</feature>
<dbReference type="InterPro" id="IPR051481">
    <property type="entry name" value="BTB-POZ/Galectin-3-binding"/>
</dbReference>
<dbReference type="Gene3D" id="3.30.710.10">
    <property type="entry name" value="Potassium Channel Kv1.1, Chain A"/>
    <property type="match status" value="1"/>
</dbReference>
<dbReference type="AlphaFoldDB" id="A0A7E4ZU24"/>
<dbReference type="SUPFAM" id="SSF54695">
    <property type="entry name" value="POZ domain"/>
    <property type="match status" value="1"/>
</dbReference>
<evidence type="ECO:0000259" key="1">
    <source>
        <dbReference type="PROSITE" id="PS50097"/>
    </source>
</evidence>
<organism evidence="2 3">
    <name type="scientific">Panagrellus redivivus</name>
    <name type="common">Microworm</name>
    <dbReference type="NCBI Taxonomy" id="6233"/>
    <lineage>
        <taxon>Eukaryota</taxon>
        <taxon>Metazoa</taxon>
        <taxon>Ecdysozoa</taxon>
        <taxon>Nematoda</taxon>
        <taxon>Chromadorea</taxon>
        <taxon>Rhabditida</taxon>
        <taxon>Tylenchina</taxon>
        <taxon>Panagrolaimomorpha</taxon>
        <taxon>Panagrolaimoidea</taxon>
        <taxon>Panagrolaimidae</taxon>
        <taxon>Panagrellus</taxon>
    </lineage>
</organism>
<dbReference type="SMART" id="SM00225">
    <property type="entry name" value="BTB"/>
    <property type="match status" value="1"/>
</dbReference>
<proteinExistence type="predicted"/>
<name>A0A7E4ZU24_PANRE</name>
<accession>A0A7E4ZU24</accession>
<dbReference type="InterPro" id="IPR000210">
    <property type="entry name" value="BTB/POZ_dom"/>
</dbReference>
<dbReference type="Pfam" id="PF00651">
    <property type="entry name" value="BTB"/>
    <property type="match status" value="1"/>
</dbReference>
<reference evidence="2" key="1">
    <citation type="journal article" date="2013" name="Genetics">
        <title>The draft genome and transcriptome of Panagrellus redivivus are shaped by the harsh demands of a free-living lifestyle.</title>
        <authorList>
            <person name="Srinivasan J."/>
            <person name="Dillman A.R."/>
            <person name="Macchietto M.G."/>
            <person name="Heikkinen L."/>
            <person name="Lakso M."/>
            <person name="Fracchia K.M."/>
            <person name="Antoshechkin I."/>
            <person name="Mortazavi A."/>
            <person name="Wong G."/>
            <person name="Sternberg P.W."/>
        </authorList>
    </citation>
    <scope>NUCLEOTIDE SEQUENCE [LARGE SCALE GENOMIC DNA]</scope>
    <source>
        <strain evidence="2">MT8872</strain>
    </source>
</reference>
<evidence type="ECO:0000313" key="2">
    <source>
        <dbReference type="Proteomes" id="UP000492821"/>
    </source>
</evidence>
<reference evidence="3" key="2">
    <citation type="submission" date="2020-10" db="UniProtKB">
        <authorList>
            <consortium name="WormBaseParasite"/>
        </authorList>
    </citation>
    <scope>IDENTIFICATION</scope>
</reference>